<dbReference type="AlphaFoldDB" id="A0A1M7YPV7"/>
<accession>A0A1M7YPV7</accession>
<dbReference type="SMART" id="SM00267">
    <property type="entry name" value="GGDEF"/>
    <property type="match status" value="1"/>
</dbReference>
<dbReference type="STRING" id="1117707.VQ7734_00319"/>
<dbReference type="RefSeq" id="WP_159440298.1">
    <property type="nucleotide sequence ID" value="NZ_AP024898.1"/>
</dbReference>
<dbReference type="InterPro" id="IPR052163">
    <property type="entry name" value="DGC-Regulatory_Protein"/>
</dbReference>
<evidence type="ECO:0000256" key="3">
    <source>
        <dbReference type="ARBA" id="ARBA00022989"/>
    </source>
</evidence>
<dbReference type="Pfam" id="PF00990">
    <property type="entry name" value="GGDEF"/>
    <property type="match status" value="1"/>
</dbReference>
<dbReference type="InterPro" id="IPR029787">
    <property type="entry name" value="Nucleotide_cyclase"/>
</dbReference>
<evidence type="ECO:0000313" key="9">
    <source>
        <dbReference type="Proteomes" id="UP000184600"/>
    </source>
</evidence>
<dbReference type="SUPFAM" id="SSF55073">
    <property type="entry name" value="Nucleotide cyclase"/>
    <property type="match status" value="1"/>
</dbReference>
<feature type="domain" description="GGDEF" evidence="7">
    <location>
        <begin position="330"/>
        <end position="455"/>
    </location>
</feature>
<dbReference type="EC" id="2.7.7.65" evidence="8"/>
<dbReference type="PROSITE" id="PS50839">
    <property type="entry name" value="CHASE"/>
    <property type="match status" value="1"/>
</dbReference>
<dbReference type="Proteomes" id="UP000184600">
    <property type="component" value="Unassembled WGS sequence"/>
</dbReference>
<reference evidence="9" key="1">
    <citation type="submission" date="2016-12" db="EMBL/GenBank/DDBJ databases">
        <authorList>
            <person name="Rodrigo-Torres L."/>
            <person name="Arahal R.D."/>
            <person name="Lucena T."/>
        </authorList>
    </citation>
    <scope>NUCLEOTIDE SEQUENCE [LARGE SCALE GENOMIC DNA]</scope>
</reference>
<dbReference type="SMART" id="SM01079">
    <property type="entry name" value="CHASE"/>
    <property type="match status" value="1"/>
</dbReference>
<keyword evidence="8" id="KW-0548">Nucleotidyltransferase</keyword>
<dbReference type="EMBL" id="FRFG01000005">
    <property type="protein sequence ID" value="SHO54605.1"/>
    <property type="molecule type" value="Genomic_DNA"/>
</dbReference>
<dbReference type="Pfam" id="PF03924">
    <property type="entry name" value="CHASE"/>
    <property type="match status" value="1"/>
</dbReference>
<dbReference type="Gene3D" id="3.30.70.270">
    <property type="match status" value="1"/>
</dbReference>
<dbReference type="InterPro" id="IPR043128">
    <property type="entry name" value="Rev_trsase/Diguanyl_cyclase"/>
</dbReference>
<evidence type="ECO:0000256" key="1">
    <source>
        <dbReference type="ARBA" id="ARBA00004370"/>
    </source>
</evidence>
<gene>
    <name evidence="8" type="primary">dosC_1</name>
    <name evidence="8" type="ORF">VQ7734_00319</name>
</gene>
<keyword evidence="8" id="KW-0808">Transferase</keyword>
<keyword evidence="3 5" id="KW-1133">Transmembrane helix</keyword>
<dbReference type="GO" id="GO:0007165">
    <property type="term" value="P:signal transduction"/>
    <property type="evidence" value="ECO:0007669"/>
    <property type="project" value="UniProtKB-ARBA"/>
</dbReference>
<dbReference type="OrthoDB" id="9812260at2"/>
<organism evidence="8 9">
    <name type="scientific">Vibrio quintilis</name>
    <dbReference type="NCBI Taxonomy" id="1117707"/>
    <lineage>
        <taxon>Bacteria</taxon>
        <taxon>Pseudomonadati</taxon>
        <taxon>Pseudomonadota</taxon>
        <taxon>Gammaproteobacteria</taxon>
        <taxon>Vibrionales</taxon>
        <taxon>Vibrionaceae</taxon>
        <taxon>Vibrio</taxon>
    </lineage>
</organism>
<dbReference type="GO" id="GO:0016020">
    <property type="term" value="C:membrane"/>
    <property type="evidence" value="ECO:0007669"/>
    <property type="project" value="UniProtKB-SubCell"/>
</dbReference>
<dbReference type="InterPro" id="IPR000160">
    <property type="entry name" value="GGDEF_dom"/>
</dbReference>
<dbReference type="InterPro" id="IPR006189">
    <property type="entry name" value="CHASE_dom"/>
</dbReference>
<dbReference type="PANTHER" id="PTHR46663:SF2">
    <property type="entry name" value="GGDEF DOMAIN-CONTAINING PROTEIN"/>
    <property type="match status" value="1"/>
</dbReference>
<proteinExistence type="predicted"/>
<comment type="subcellular location">
    <subcellularLocation>
        <location evidence="1">Membrane</location>
    </subcellularLocation>
</comment>
<keyword evidence="4 5" id="KW-0472">Membrane</keyword>
<dbReference type="InterPro" id="IPR042240">
    <property type="entry name" value="CHASE_sf"/>
</dbReference>
<evidence type="ECO:0000256" key="2">
    <source>
        <dbReference type="ARBA" id="ARBA00022692"/>
    </source>
</evidence>
<keyword evidence="2 5" id="KW-0812">Transmembrane</keyword>
<dbReference type="PROSITE" id="PS50887">
    <property type="entry name" value="GGDEF"/>
    <property type="match status" value="1"/>
</dbReference>
<dbReference type="GO" id="GO:0052621">
    <property type="term" value="F:diguanylate cyclase activity"/>
    <property type="evidence" value="ECO:0007669"/>
    <property type="project" value="UniProtKB-EC"/>
</dbReference>
<dbReference type="CDD" id="cd01949">
    <property type="entry name" value="GGDEF"/>
    <property type="match status" value="1"/>
</dbReference>
<evidence type="ECO:0000259" key="7">
    <source>
        <dbReference type="PROSITE" id="PS50887"/>
    </source>
</evidence>
<feature type="transmembrane region" description="Helical" evidence="5">
    <location>
        <begin position="265"/>
        <end position="289"/>
    </location>
</feature>
<evidence type="ECO:0000256" key="4">
    <source>
        <dbReference type="ARBA" id="ARBA00023136"/>
    </source>
</evidence>
<evidence type="ECO:0000259" key="6">
    <source>
        <dbReference type="PROSITE" id="PS50839"/>
    </source>
</evidence>
<protein>
    <submittedName>
        <fullName evidence="8">Diguanylate cyclase DosC</fullName>
        <ecNumber evidence="8">2.7.7.65</ecNumber>
    </submittedName>
</protein>
<dbReference type="PANTHER" id="PTHR46663">
    <property type="entry name" value="DIGUANYLATE CYCLASE DGCT-RELATED"/>
    <property type="match status" value="1"/>
</dbReference>
<name>A0A1M7YPV7_9VIBR</name>
<dbReference type="NCBIfam" id="TIGR00254">
    <property type="entry name" value="GGDEF"/>
    <property type="match status" value="1"/>
</dbReference>
<evidence type="ECO:0000313" key="8">
    <source>
        <dbReference type="EMBL" id="SHO54605.1"/>
    </source>
</evidence>
<dbReference type="Gene3D" id="3.30.450.350">
    <property type="entry name" value="CHASE domain"/>
    <property type="match status" value="1"/>
</dbReference>
<feature type="domain" description="CHASE" evidence="6">
    <location>
        <begin position="110"/>
        <end position="247"/>
    </location>
</feature>
<feature type="transmembrane region" description="Helical" evidence="5">
    <location>
        <begin position="12"/>
        <end position="32"/>
    </location>
</feature>
<evidence type="ECO:0000256" key="5">
    <source>
        <dbReference type="SAM" id="Phobius"/>
    </source>
</evidence>
<sequence>MHHHVLLRPWTAIIFLLILGCAYTGLIEFLFLTHQQAMRHDIQQRAEDELALVRYKLEASILADAYAAKSLSMLISVHSQAVSQFWQSVSQQTIEQGKYIRSVSLAPDDVIRYVYPVEENKKAIGTDFRSIPEQWEAVQKARQMEEVVVSGPVKLVQGGTAVIVRSPVFLDPLKNQHYWGSVSIVVDIDKLFSFLNFTDLASHFDIAVMGKDFTEKEGNVFWGKPQVFQHVFVQEMFYFPSGTWQIAIAEKQGNVDSRYSWYQYYLVRIIGYSLFVVLTMSFLTVYRLYKKSNQLSMCDELTQLPNRRFFMDRLSKVFENKKQRGAASGPGFSLLCIDIDKFKLINDQYGHFVGDQVLIECARRIRNAVRDSDCVARIGGDEFLVLLIDGVHSHYIRGVIDRIRHTFELIPIQCEGHSILLEVSIGYTTYMDEMENVSDMIKFADSNMYAEKYQR</sequence>
<keyword evidence="9" id="KW-1185">Reference proteome</keyword>